<reference evidence="2" key="1">
    <citation type="submission" date="2020-02" db="EMBL/GenBank/DDBJ databases">
        <authorList>
            <person name="Meier V. D."/>
        </authorList>
    </citation>
    <scope>NUCLEOTIDE SEQUENCE</scope>
    <source>
        <strain evidence="2">AVDCRST_MAG47</strain>
    </source>
</reference>
<dbReference type="InterPro" id="IPR000073">
    <property type="entry name" value="AB_hydrolase_1"/>
</dbReference>
<proteinExistence type="predicted"/>
<organism evidence="2">
    <name type="scientific">uncultured Nocardioidaceae bacterium</name>
    <dbReference type="NCBI Taxonomy" id="253824"/>
    <lineage>
        <taxon>Bacteria</taxon>
        <taxon>Bacillati</taxon>
        <taxon>Actinomycetota</taxon>
        <taxon>Actinomycetes</taxon>
        <taxon>Propionibacteriales</taxon>
        <taxon>Nocardioidaceae</taxon>
        <taxon>environmental samples</taxon>
    </lineage>
</organism>
<dbReference type="PANTHER" id="PTHR37017:SF11">
    <property type="entry name" value="ESTERASE_LIPASE_THIOESTERASE DOMAIN-CONTAINING PROTEIN"/>
    <property type="match status" value="1"/>
</dbReference>
<evidence type="ECO:0000313" key="2">
    <source>
        <dbReference type="EMBL" id="CAA9361370.1"/>
    </source>
</evidence>
<dbReference type="EMBL" id="CADCUK010000016">
    <property type="protein sequence ID" value="CAA9361370.1"/>
    <property type="molecule type" value="Genomic_DNA"/>
</dbReference>
<evidence type="ECO:0000259" key="1">
    <source>
        <dbReference type="Pfam" id="PF12697"/>
    </source>
</evidence>
<dbReference type="GO" id="GO:0003824">
    <property type="term" value="F:catalytic activity"/>
    <property type="evidence" value="ECO:0007669"/>
    <property type="project" value="UniProtKB-ARBA"/>
</dbReference>
<dbReference type="SUPFAM" id="SSF53474">
    <property type="entry name" value="alpha/beta-Hydrolases"/>
    <property type="match status" value="1"/>
</dbReference>
<dbReference type="Pfam" id="PF12697">
    <property type="entry name" value="Abhydrolase_6"/>
    <property type="match status" value="1"/>
</dbReference>
<dbReference type="PANTHER" id="PTHR37017">
    <property type="entry name" value="AB HYDROLASE-1 DOMAIN-CONTAINING PROTEIN-RELATED"/>
    <property type="match status" value="1"/>
</dbReference>
<name>A0A6J4MMQ5_9ACTN</name>
<gene>
    <name evidence="2" type="ORF">AVDCRST_MAG47-210</name>
</gene>
<protein>
    <submittedName>
        <fullName evidence="2">Probable signal peptide protein</fullName>
    </submittedName>
</protein>
<accession>A0A6J4MMQ5</accession>
<dbReference type="Gene3D" id="3.40.50.1820">
    <property type="entry name" value="alpha/beta hydrolase"/>
    <property type="match status" value="1"/>
</dbReference>
<sequence length="239" mass="25026">MKPTVVLVHGAFAESSSWNDVIDPLLDAGHAVISAPNPLRGIAPDSESVTDLVRSIEGPVILVGHSYGGAVITNVDRSAGDIRALVYVAGFAGDVGESCADLSGKVPGSTLAPTLQFVDLGEHGRDMYIAQDKYHAQFCADLPADEARRLAATQRPCTEAALSDPSGSDPLWKDIPSWFIYGEEDRNIPAGSHAFMAERAGSRRTQAVAGASHVVGMSYHADTAAMILEAANATELVGA</sequence>
<feature type="domain" description="AB hydrolase-1" evidence="1">
    <location>
        <begin position="5"/>
        <end position="224"/>
    </location>
</feature>
<dbReference type="InterPro" id="IPR029058">
    <property type="entry name" value="AB_hydrolase_fold"/>
</dbReference>
<dbReference type="InterPro" id="IPR052897">
    <property type="entry name" value="Sec-Metab_Biosynth_Hydrolase"/>
</dbReference>
<dbReference type="AlphaFoldDB" id="A0A6J4MMQ5"/>